<evidence type="ECO:0000313" key="1">
    <source>
        <dbReference type="EMBL" id="CAG7883923.1"/>
    </source>
</evidence>
<evidence type="ECO:0000313" key="2">
    <source>
        <dbReference type="Proteomes" id="UP000694005"/>
    </source>
</evidence>
<protein>
    <submittedName>
        <fullName evidence="1">Uncharacterized protein</fullName>
    </submittedName>
</protein>
<dbReference type="Gramene" id="A03p52660.2_BraZ1">
    <property type="protein sequence ID" value="A03p52660.2_BraZ1.CDS.1"/>
    <property type="gene ID" value="A03g52660.2_BraZ1"/>
</dbReference>
<proteinExistence type="predicted"/>
<dbReference type="Proteomes" id="UP000694005">
    <property type="component" value="Chromosome A03"/>
</dbReference>
<accession>A0A8D9GNB5</accession>
<reference evidence="1 2" key="1">
    <citation type="submission" date="2021-07" db="EMBL/GenBank/DDBJ databases">
        <authorList>
            <consortium name="Genoscope - CEA"/>
            <person name="William W."/>
        </authorList>
    </citation>
    <scope>NUCLEOTIDE SEQUENCE [LARGE SCALE GENOMIC DNA]</scope>
</reference>
<dbReference type="EMBL" id="LS974619">
    <property type="protein sequence ID" value="CAG7883923.1"/>
    <property type="molecule type" value="Genomic_DNA"/>
</dbReference>
<gene>
    <name evidence="1" type="ORF">BRAPAZ1V2_A03P52660.2</name>
</gene>
<organism evidence="1 2">
    <name type="scientific">Brassica campestris</name>
    <name type="common">Field mustard</name>
    <dbReference type="NCBI Taxonomy" id="3711"/>
    <lineage>
        <taxon>Eukaryota</taxon>
        <taxon>Viridiplantae</taxon>
        <taxon>Streptophyta</taxon>
        <taxon>Embryophyta</taxon>
        <taxon>Tracheophyta</taxon>
        <taxon>Spermatophyta</taxon>
        <taxon>Magnoliopsida</taxon>
        <taxon>eudicotyledons</taxon>
        <taxon>Gunneridae</taxon>
        <taxon>Pentapetalae</taxon>
        <taxon>rosids</taxon>
        <taxon>malvids</taxon>
        <taxon>Brassicales</taxon>
        <taxon>Brassicaceae</taxon>
        <taxon>Brassiceae</taxon>
        <taxon>Brassica</taxon>
    </lineage>
</organism>
<sequence length="35" mass="4169">MEVVRGRMSQKFVWNHCVVLLDDVSFLIDRLSYVI</sequence>
<dbReference type="AlphaFoldDB" id="A0A8D9GNB5"/>
<name>A0A8D9GNB5_BRACM</name>